<dbReference type="SUPFAM" id="SSF88874">
    <property type="entry name" value="Receptor-binding domain of short tail fibre protein gp12"/>
    <property type="match status" value="1"/>
</dbReference>
<keyword evidence="4" id="KW-1185">Reference proteome</keyword>
<dbReference type="RefSeq" id="WP_261849297.1">
    <property type="nucleotide sequence ID" value="NZ_AP028908.1"/>
</dbReference>
<name>A0AAN0MMQ7_9GAMM</name>
<feature type="domain" description="Phage tail collar" evidence="2">
    <location>
        <begin position="37"/>
        <end position="92"/>
    </location>
</feature>
<keyword evidence="1" id="KW-0732">Signal</keyword>
<dbReference type="EMBL" id="AP028908">
    <property type="protein sequence ID" value="BES86371.1"/>
    <property type="molecule type" value="Genomic_DNA"/>
</dbReference>
<dbReference type="Pfam" id="PF07484">
    <property type="entry name" value="Collar"/>
    <property type="match status" value="1"/>
</dbReference>
<dbReference type="AlphaFoldDB" id="A0AAN0MMQ7"/>
<evidence type="ECO:0000313" key="4">
    <source>
        <dbReference type="Proteomes" id="UP001377830"/>
    </source>
</evidence>
<evidence type="ECO:0000256" key="1">
    <source>
        <dbReference type="SAM" id="SignalP"/>
    </source>
</evidence>
<dbReference type="KEGG" id="parl:PEC302110_34680"/>
<gene>
    <name evidence="3" type="ORF">PEC302110_34680</name>
</gene>
<sequence length="266" mass="26398">MKLSKALFAKTALASTLAVVLLHTENASACAAEPLIGSVCFMATNYCPQGFIPAKGQVVQINAYQALYALVSNTYGGSAASGTFGLPDLRGRGAIGTDQGTGLSNIALGQMLGAETATLSIANLAAHSHTVTQTQPPADNVFIPAVPGTLNVTASLPLATTAPASGGAAPVSGLNYLTAIAGTVPAGAGTANVTFKGPYTQTKPSAGATLPADVVTTGNSTIPAFSFKVPTVTVGTTGSSTPVAVRDPALGLTACIATQGIYPQHP</sequence>
<evidence type="ECO:0000259" key="2">
    <source>
        <dbReference type="Pfam" id="PF07484"/>
    </source>
</evidence>
<reference evidence="4" key="1">
    <citation type="journal article" date="2024" name="Int. J. Syst. Evol. Microbiol.">
        <title>Pectobacterium araliae sp. nov., a pathogen causing bacterial soft rot of Japanese angelica tree in Japan.</title>
        <authorList>
            <person name="Sawada H."/>
            <person name="Someya N."/>
            <person name="Morohoshi T."/>
            <person name="Ono M."/>
            <person name="Satou M."/>
        </authorList>
    </citation>
    <scope>NUCLEOTIDE SEQUENCE [LARGE SCALE GENOMIC DNA]</scope>
    <source>
        <strain evidence="4">MAFF 302110</strain>
    </source>
</reference>
<dbReference type="InterPro" id="IPR037053">
    <property type="entry name" value="Phage_tail_collar_dom_sf"/>
</dbReference>
<proteinExistence type="predicted"/>
<dbReference type="Proteomes" id="UP001377830">
    <property type="component" value="Chromosome"/>
</dbReference>
<dbReference type="Gene3D" id="3.90.1340.10">
    <property type="entry name" value="Phage tail collar domain"/>
    <property type="match status" value="1"/>
</dbReference>
<evidence type="ECO:0000313" key="3">
    <source>
        <dbReference type="EMBL" id="BES86371.1"/>
    </source>
</evidence>
<organism evidence="3 4">
    <name type="scientific">Pectobacterium araliae</name>
    <dbReference type="NCBI Taxonomy" id="3073862"/>
    <lineage>
        <taxon>Bacteria</taxon>
        <taxon>Pseudomonadati</taxon>
        <taxon>Pseudomonadota</taxon>
        <taxon>Gammaproteobacteria</taxon>
        <taxon>Enterobacterales</taxon>
        <taxon>Pectobacteriaceae</taxon>
        <taxon>Pectobacterium</taxon>
    </lineage>
</organism>
<dbReference type="InterPro" id="IPR011083">
    <property type="entry name" value="Phage_tail_collar_dom"/>
</dbReference>
<accession>A0AAN0MMQ7</accession>
<feature type="signal peptide" evidence="1">
    <location>
        <begin position="1"/>
        <end position="31"/>
    </location>
</feature>
<protein>
    <recommendedName>
        <fullName evidence="2">Phage tail collar domain-containing protein</fullName>
    </recommendedName>
</protein>
<feature type="chain" id="PRO_5046961149" description="Phage tail collar domain-containing protein" evidence="1">
    <location>
        <begin position="32"/>
        <end position="266"/>
    </location>
</feature>